<sequence length="207" mass="24071">MRDTRLAISTRNGILQTLEHEELPIMNSCLMCDPELQNDDILLNAEANVIKTHATTDKAEEILDLRRYNTKTKSLRILAYVIKFLRSITTRLKSPLQERLRDSLPYLVRQAEDQELTTTDIIEANSILVRNHQQVHLNSQYKKQLSKNLNLKEEENHNTGLCRLIILEAHGPYHNSTGHTIAEVRQQYWTPRQVKKCMRSCVPCQKK</sequence>
<dbReference type="Proteomes" id="UP000053676">
    <property type="component" value="Unassembled WGS sequence"/>
</dbReference>
<feature type="domain" description="Integrase zinc-binding" evidence="1">
    <location>
        <begin position="160"/>
        <end position="206"/>
    </location>
</feature>
<evidence type="ECO:0000313" key="3">
    <source>
        <dbReference type="Proteomes" id="UP000053676"/>
    </source>
</evidence>
<proteinExistence type="predicted"/>
<evidence type="ECO:0000259" key="1">
    <source>
        <dbReference type="Pfam" id="PF17921"/>
    </source>
</evidence>
<dbReference type="EMBL" id="KI658566">
    <property type="protein sequence ID" value="ETN82114.1"/>
    <property type="molecule type" value="Genomic_DNA"/>
</dbReference>
<reference evidence="3" key="1">
    <citation type="journal article" date="2014" name="Nat. Genet.">
        <title>Genome of the human hookworm Necator americanus.</title>
        <authorList>
            <person name="Tang Y.T."/>
            <person name="Gao X."/>
            <person name="Rosa B.A."/>
            <person name="Abubucker S."/>
            <person name="Hallsworth-Pepin K."/>
            <person name="Martin J."/>
            <person name="Tyagi R."/>
            <person name="Heizer E."/>
            <person name="Zhang X."/>
            <person name="Bhonagiri-Palsikar V."/>
            <person name="Minx P."/>
            <person name="Warren W.C."/>
            <person name="Wang Q."/>
            <person name="Zhan B."/>
            <person name="Hotez P.J."/>
            <person name="Sternberg P.W."/>
            <person name="Dougall A."/>
            <person name="Gaze S.T."/>
            <person name="Mulvenna J."/>
            <person name="Sotillo J."/>
            <person name="Ranganathan S."/>
            <person name="Rabelo E.M."/>
            <person name="Wilson R.K."/>
            <person name="Felgner P.L."/>
            <person name="Bethony J."/>
            <person name="Hawdon J.M."/>
            <person name="Gasser R.B."/>
            <person name="Loukas A."/>
            <person name="Mitreva M."/>
        </authorList>
    </citation>
    <scope>NUCLEOTIDE SEQUENCE [LARGE SCALE GENOMIC DNA]</scope>
</reference>
<protein>
    <recommendedName>
        <fullName evidence="1">Integrase zinc-binding domain-containing protein</fullName>
    </recommendedName>
</protein>
<dbReference type="AlphaFoldDB" id="W2TKF9"/>
<dbReference type="OrthoDB" id="5850742at2759"/>
<organism evidence="2 3">
    <name type="scientific">Necator americanus</name>
    <name type="common">Human hookworm</name>
    <dbReference type="NCBI Taxonomy" id="51031"/>
    <lineage>
        <taxon>Eukaryota</taxon>
        <taxon>Metazoa</taxon>
        <taxon>Ecdysozoa</taxon>
        <taxon>Nematoda</taxon>
        <taxon>Chromadorea</taxon>
        <taxon>Rhabditida</taxon>
        <taxon>Rhabditina</taxon>
        <taxon>Rhabditomorpha</taxon>
        <taxon>Strongyloidea</taxon>
        <taxon>Ancylostomatidae</taxon>
        <taxon>Bunostominae</taxon>
        <taxon>Necator</taxon>
    </lineage>
</organism>
<dbReference type="InterPro" id="IPR041588">
    <property type="entry name" value="Integrase_H2C2"/>
</dbReference>
<keyword evidence="3" id="KW-1185">Reference proteome</keyword>
<dbReference type="KEGG" id="nai:NECAME_08164"/>
<accession>W2TKF9</accession>
<evidence type="ECO:0000313" key="2">
    <source>
        <dbReference type="EMBL" id="ETN82114.1"/>
    </source>
</evidence>
<gene>
    <name evidence="2" type="ORF">NECAME_08164</name>
</gene>
<name>W2TKF9_NECAM</name>
<dbReference type="Pfam" id="PF17921">
    <property type="entry name" value="Integrase_H2C2"/>
    <property type="match status" value="1"/>
</dbReference>